<comment type="caution">
    <text evidence="3">The sequence shown here is derived from an EMBL/GenBank/DDBJ whole genome shotgun (WGS) entry which is preliminary data.</text>
</comment>
<keyword evidence="4" id="KW-1185">Reference proteome</keyword>
<evidence type="ECO:0000259" key="2">
    <source>
        <dbReference type="Pfam" id="PF03732"/>
    </source>
</evidence>
<dbReference type="PANTHER" id="PTHR35046:SF9">
    <property type="entry name" value="RNA-DIRECTED DNA POLYMERASE"/>
    <property type="match status" value="1"/>
</dbReference>
<dbReference type="EMBL" id="QJKJ01010015">
    <property type="protein sequence ID" value="RDX74911.1"/>
    <property type="molecule type" value="Genomic_DNA"/>
</dbReference>
<feature type="compositionally biased region" description="Basic and acidic residues" evidence="1">
    <location>
        <begin position="121"/>
        <end position="138"/>
    </location>
</feature>
<proteinExistence type="predicted"/>
<protein>
    <recommendedName>
        <fullName evidence="2">Retrotransposon gag domain-containing protein</fullName>
    </recommendedName>
</protein>
<organism evidence="3 4">
    <name type="scientific">Mucuna pruriens</name>
    <name type="common">Velvet bean</name>
    <name type="synonym">Dolichos pruriens</name>
    <dbReference type="NCBI Taxonomy" id="157652"/>
    <lineage>
        <taxon>Eukaryota</taxon>
        <taxon>Viridiplantae</taxon>
        <taxon>Streptophyta</taxon>
        <taxon>Embryophyta</taxon>
        <taxon>Tracheophyta</taxon>
        <taxon>Spermatophyta</taxon>
        <taxon>Magnoliopsida</taxon>
        <taxon>eudicotyledons</taxon>
        <taxon>Gunneridae</taxon>
        <taxon>Pentapetalae</taxon>
        <taxon>rosids</taxon>
        <taxon>fabids</taxon>
        <taxon>Fabales</taxon>
        <taxon>Fabaceae</taxon>
        <taxon>Papilionoideae</taxon>
        <taxon>50 kb inversion clade</taxon>
        <taxon>NPAAA clade</taxon>
        <taxon>indigoferoid/millettioid clade</taxon>
        <taxon>Phaseoleae</taxon>
        <taxon>Mucuna</taxon>
    </lineage>
</organism>
<gene>
    <name evidence="3" type="ORF">CR513_45274</name>
</gene>
<dbReference type="Pfam" id="PF03732">
    <property type="entry name" value="Retrotrans_gag"/>
    <property type="match status" value="1"/>
</dbReference>
<evidence type="ECO:0000256" key="1">
    <source>
        <dbReference type="SAM" id="MobiDB-lite"/>
    </source>
</evidence>
<dbReference type="OrthoDB" id="1731207at2759"/>
<evidence type="ECO:0000313" key="3">
    <source>
        <dbReference type="EMBL" id="RDX74911.1"/>
    </source>
</evidence>
<sequence length="271" mass="31987">MSLKEKAIGNIYQGLNCVHSRYLLKNYVRRLLSEVELPPLLLIQKYQPQGCKEERTLPSLEDGTVDNDSCRIESSSISDSDASCEYSTNKEGDLLMVIYVQSSLMVEVVPTLQAREEEEYSDGRYNENERRRRGEPRRDNYLGNIKMTIPAFQGKNDPKVYLEWERKVEHVFDCYNYLEEKKWDQFVINRCRNGERPIRTWKDMKSIIRRRFVPSHYHRDLHRKLQSLTQGSMSVEDYYKEMVIAMTRANVKENLRFIGGLKKEIVDVVEL</sequence>
<dbReference type="PANTHER" id="PTHR35046">
    <property type="entry name" value="ZINC KNUCKLE (CCHC-TYPE) FAMILY PROTEIN"/>
    <property type="match status" value="1"/>
</dbReference>
<evidence type="ECO:0000313" key="4">
    <source>
        <dbReference type="Proteomes" id="UP000257109"/>
    </source>
</evidence>
<dbReference type="AlphaFoldDB" id="A0A371F9E5"/>
<feature type="non-terminal residue" evidence="3">
    <location>
        <position position="1"/>
    </location>
</feature>
<accession>A0A371F9E5</accession>
<name>A0A371F9E5_MUCPR</name>
<reference evidence="3" key="1">
    <citation type="submission" date="2018-05" db="EMBL/GenBank/DDBJ databases">
        <title>Draft genome of Mucuna pruriens seed.</title>
        <authorList>
            <person name="Nnadi N.E."/>
            <person name="Vos R."/>
            <person name="Hasami M.H."/>
            <person name="Devisetty U.K."/>
            <person name="Aguiy J.C."/>
        </authorList>
    </citation>
    <scope>NUCLEOTIDE SEQUENCE [LARGE SCALE GENOMIC DNA]</scope>
    <source>
        <strain evidence="3">JCA_2017</strain>
    </source>
</reference>
<feature type="region of interest" description="Disordered" evidence="1">
    <location>
        <begin position="117"/>
        <end position="138"/>
    </location>
</feature>
<dbReference type="Proteomes" id="UP000257109">
    <property type="component" value="Unassembled WGS sequence"/>
</dbReference>
<feature type="domain" description="Retrotransposon gag" evidence="2">
    <location>
        <begin position="185"/>
        <end position="251"/>
    </location>
</feature>
<dbReference type="InterPro" id="IPR005162">
    <property type="entry name" value="Retrotrans_gag_dom"/>
</dbReference>